<dbReference type="InterPro" id="IPR006311">
    <property type="entry name" value="TAT_signal"/>
</dbReference>
<evidence type="ECO:0008006" key="3">
    <source>
        <dbReference type="Google" id="ProtNLM"/>
    </source>
</evidence>
<dbReference type="Proteomes" id="UP000324233">
    <property type="component" value="Chromosome"/>
</dbReference>
<dbReference type="PANTHER" id="PTHR43737:SF1">
    <property type="entry name" value="DUF1501 DOMAIN-CONTAINING PROTEIN"/>
    <property type="match status" value="1"/>
</dbReference>
<evidence type="ECO:0000313" key="2">
    <source>
        <dbReference type="Proteomes" id="UP000324233"/>
    </source>
</evidence>
<protein>
    <recommendedName>
        <fullName evidence="3">Sulfatase</fullName>
    </recommendedName>
</protein>
<dbReference type="AlphaFoldDB" id="A0A5B9W2D2"/>
<organism evidence="1 2">
    <name type="scientific">Aquisphaera giovannonii</name>
    <dbReference type="NCBI Taxonomy" id="406548"/>
    <lineage>
        <taxon>Bacteria</taxon>
        <taxon>Pseudomonadati</taxon>
        <taxon>Planctomycetota</taxon>
        <taxon>Planctomycetia</taxon>
        <taxon>Isosphaerales</taxon>
        <taxon>Isosphaeraceae</taxon>
        <taxon>Aquisphaera</taxon>
    </lineage>
</organism>
<proteinExistence type="predicted"/>
<dbReference type="Pfam" id="PF07394">
    <property type="entry name" value="DUF1501"/>
    <property type="match status" value="1"/>
</dbReference>
<dbReference type="Gene3D" id="3.40.720.10">
    <property type="entry name" value="Alkaline Phosphatase, subunit A"/>
    <property type="match status" value="1"/>
</dbReference>
<dbReference type="InterPro" id="IPR017850">
    <property type="entry name" value="Alkaline_phosphatase_core_sf"/>
</dbReference>
<sequence>MDHPAHPGMTRRQALRQAGTGLGLLGLVGVLGDSGLLGAPAAMAAGPDAAGASPALAAKDALAAHATHFPARAKHVIHIYLNGGPSQVDTFDPKPLLRRYEGRMLPQGNLSTERKTGTALPSPFRFRKYGQSGLEVSEIFARTAAHADDLCVIRSMHANTPNHEQSMRLMNCGDERLSRPSMGAWLTYGMGTDNANLPGFIAMCPGLPVADVSNWRSAFLPGVYQGTYIDTRKDKTDELIENIRNPAVSKADQRRQLDLLATLNRRHQERRAEDDNLEARIASFELAYRMQMSATDAFDVGQEPESIREMYGPGVQARQLLIARRLVERGVRFVQLFHGDVQPWDSHDNIAGAHRQLGLECDRAIAALLTDLKQRGLFEETLVLCGGEFGRTPSVELVNGKPGMGRDHNHWGFSVWLAGAGVKGGHVHGATDEFGYKAVESPVHVHDLHATMLHLLGFDHTRLTYRYAGRDFRLTDVSGEIVRDILA</sequence>
<dbReference type="EMBL" id="CP042997">
    <property type="protein sequence ID" value="QEH34842.1"/>
    <property type="molecule type" value="Genomic_DNA"/>
</dbReference>
<dbReference type="OrthoDB" id="127333at2"/>
<reference evidence="1 2" key="1">
    <citation type="submission" date="2019-08" db="EMBL/GenBank/DDBJ databases">
        <title>Deep-cultivation of Planctomycetes and their phenomic and genomic characterization uncovers novel biology.</title>
        <authorList>
            <person name="Wiegand S."/>
            <person name="Jogler M."/>
            <person name="Boedeker C."/>
            <person name="Pinto D."/>
            <person name="Vollmers J."/>
            <person name="Rivas-Marin E."/>
            <person name="Kohn T."/>
            <person name="Peeters S.H."/>
            <person name="Heuer A."/>
            <person name="Rast P."/>
            <person name="Oberbeckmann S."/>
            <person name="Bunk B."/>
            <person name="Jeske O."/>
            <person name="Meyerdierks A."/>
            <person name="Storesund J.E."/>
            <person name="Kallscheuer N."/>
            <person name="Luecker S."/>
            <person name="Lage O.M."/>
            <person name="Pohl T."/>
            <person name="Merkel B.J."/>
            <person name="Hornburger P."/>
            <person name="Mueller R.-W."/>
            <person name="Bruemmer F."/>
            <person name="Labrenz M."/>
            <person name="Spormann A.M."/>
            <person name="Op den Camp H."/>
            <person name="Overmann J."/>
            <person name="Amann R."/>
            <person name="Jetten M.S.M."/>
            <person name="Mascher T."/>
            <person name="Medema M.H."/>
            <person name="Devos D.P."/>
            <person name="Kaster A.-K."/>
            <person name="Ovreas L."/>
            <person name="Rohde M."/>
            <person name="Galperin M.Y."/>
            <person name="Jogler C."/>
        </authorList>
    </citation>
    <scope>NUCLEOTIDE SEQUENCE [LARGE SCALE GENOMIC DNA]</scope>
    <source>
        <strain evidence="1 2">OJF2</strain>
    </source>
</reference>
<accession>A0A5B9W2D2</accession>
<dbReference type="InterPro" id="IPR010869">
    <property type="entry name" value="DUF1501"/>
</dbReference>
<dbReference type="PANTHER" id="PTHR43737">
    <property type="entry name" value="BLL7424 PROTEIN"/>
    <property type="match status" value="1"/>
</dbReference>
<dbReference type="PROSITE" id="PS51318">
    <property type="entry name" value="TAT"/>
    <property type="match status" value="1"/>
</dbReference>
<name>A0A5B9W2D2_9BACT</name>
<dbReference type="KEGG" id="agv:OJF2_33870"/>
<evidence type="ECO:0000313" key="1">
    <source>
        <dbReference type="EMBL" id="QEH34842.1"/>
    </source>
</evidence>
<gene>
    <name evidence="1" type="ORF">OJF2_33870</name>
</gene>
<dbReference type="SUPFAM" id="SSF53649">
    <property type="entry name" value="Alkaline phosphatase-like"/>
    <property type="match status" value="1"/>
</dbReference>
<dbReference type="RefSeq" id="WP_148594711.1">
    <property type="nucleotide sequence ID" value="NZ_CP042997.1"/>
</dbReference>
<keyword evidence="2" id="KW-1185">Reference proteome</keyword>